<evidence type="ECO:0000256" key="2">
    <source>
        <dbReference type="ARBA" id="ARBA00010519"/>
    </source>
</evidence>
<evidence type="ECO:0000256" key="7">
    <source>
        <dbReference type="ARBA" id="ARBA00022957"/>
    </source>
</evidence>
<feature type="transmembrane region" description="Helical" evidence="10">
    <location>
        <begin position="35"/>
        <end position="52"/>
    </location>
</feature>
<name>A0A291R798_9MONI</name>
<keyword evidence="7 10" id="KW-0618">Plastoquinone</keyword>
<comment type="subcellular location">
    <subcellularLocation>
        <location evidence="1">Membrane</location>
        <topology evidence="1">Multi-pass membrane protein</topology>
    </subcellularLocation>
    <subcellularLocation>
        <location evidence="10">Plastid</location>
        <location evidence="10">Chloroplast thylakoid membrane</location>
        <topology evidence="10">Multi-pass membrane protein</topology>
    </subcellularLocation>
</comment>
<evidence type="ECO:0000256" key="8">
    <source>
        <dbReference type="ARBA" id="ARBA00022989"/>
    </source>
</evidence>
<feature type="transmembrane region" description="Helical" evidence="10">
    <location>
        <begin position="6"/>
        <end position="23"/>
    </location>
</feature>
<dbReference type="InterPro" id="IPR001133">
    <property type="entry name" value="NADH_UbQ_OxRdtase_chain4L/K"/>
</dbReference>
<dbReference type="AlphaFoldDB" id="A0A291R798"/>
<keyword evidence="10" id="KW-0793">Thylakoid</keyword>
<keyword evidence="5 10" id="KW-0874">Quinone</keyword>
<dbReference type="GO" id="GO:0009535">
    <property type="term" value="C:chloroplast thylakoid membrane"/>
    <property type="evidence" value="ECO:0007669"/>
    <property type="project" value="UniProtKB-SubCell"/>
</dbReference>
<dbReference type="Gene3D" id="1.10.287.3510">
    <property type="match status" value="1"/>
</dbReference>
<evidence type="ECO:0000313" key="11">
    <source>
        <dbReference type="EMBL" id="ATL58343.1"/>
    </source>
</evidence>
<keyword evidence="3 10" id="KW-0813">Transport</keyword>
<dbReference type="GO" id="GO:0042773">
    <property type="term" value="P:ATP synthesis coupled electron transport"/>
    <property type="evidence" value="ECO:0007669"/>
    <property type="project" value="InterPro"/>
</dbReference>
<comment type="catalytic activity">
    <reaction evidence="10">
        <text>a plastoquinone + NADPH + (n+1) H(+)(in) = a plastoquinol + NADP(+) + n H(+)(out)</text>
        <dbReference type="Rhea" id="RHEA:42612"/>
        <dbReference type="Rhea" id="RHEA-COMP:9561"/>
        <dbReference type="Rhea" id="RHEA-COMP:9562"/>
        <dbReference type="ChEBI" id="CHEBI:15378"/>
        <dbReference type="ChEBI" id="CHEBI:17757"/>
        <dbReference type="ChEBI" id="CHEBI:57783"/>
        <dbReference type="ChEBI" id="CHEBI:58349"/>
        <dbReference type="ChEBI" id="CHEBI:62192"/>
    </reaction>
</comment>
<comment type="subunit">
    <text evidence="10">NDH is composed of at least 16 different subunits, 5 of which are encoded in the nucleus.</text>
</comment>
<dbReference type="EC" id="7.1.1.-" evidence="10"/>
<comment type="catalytic activity">
    <reaction evidence="10">
        <text>a plastoquinone + NADH + (n+1) H(+)(in) = a plastoquinol + NAD(+) + n H(+)(out)</text>
        <dbReference type="Rhea" id="RHEA:42608"/>
        <dbReference type="Rhea" id="RHEA-COMP:9561"/>
        <dbReference type="Rhea" id="RHEA-COMP:9562"/>
        <dbReference type="ChEBI" id="CHEBI:15378"/>
        <dbReference type="ChEBI" id="CHEBI:17757"/>
        <dbReference type="ChEBI" id="CHEBI:57540"/>
        <dbReference type="ChEBI" id="CHEBI:57945"/>
        <dbReference type="ChEBI" id="CHEBI:62192"/>
    </reaction>
</comment>
<evidence type="ECO:0000256" key="10">
    <source>
        <dbReference type="HAMAP-Rule" id="MF_01456"/>
    </source>
</evidence>
<dbReference type="NCBIfam" id="NF004320">
    <property type="entry name" value="PRK05715.1-2"/>
    <property type="match status" value="1"/>
</dbReference>
<proteinExistence type="inferred from homology"/>
<keyword evidence="8 10" id="KW-1133">Transmembrane helix</keyword>
<keyword evidence="10" id="KW-0520">NAD</keyword>
<evidence type="ECO:0000256" key="6">
    <source>
        <dbReference type="ARBA" id="ARBA00022857"/>
    </source>
</evidence>
<dbReference type="PANTHER" id="PTHR11434:SF16">
    <property type="entry name" value="NADH-UBIQUINONE OXIDOREDUCTASE CHAIN 4L"/>
    <property type="match status" value="1"/>
</dbReference>
<dbReference type="FunFam" id="1.10.287.3510:FF:000001">
    <property type="entry name" value="NADH-quinone oxidoreductase subunit K"/>
    <property type="match status" value="1"/>
</dbReference>
<evidence type="ECO:0000256" key="4">
    <source>
        <dbReference type="ARBA" id="ARBA00022692"/>
    </source>
</evidence>
<comment type="function">
    <text evidence="10">NDH shuttles electrons from NAD(P)H:plastoquinone, via FMN and iron-sulfur (Fe-S) centers, to quinones in the photosynthetic chain and possibly in a chloroplast respiratory chain. The immediate electron acceptor for the enzyme in this species is believed to be plastoquinone. Couples the redox reaction to proton translocation, and thus conserves the redox energy in a proton gradient.</text>
</comment>
<keyword evidence="9 10" id="KW-0472">Membrane</keyword>
<dbReference type="GO" id="GO:0048038">
    <property type="term" value="F:quinone binding"/>
    <property type="evidence" value="ECO:0007669"/>
    <property type="project" value="UniProtKB-KW"/>
</dbReference>
<keyword evidence="11" id="KW-0934">Plastid</keyword>
<dbReference type="EMBL" id="MF177090">
    <property type="protein sequence ID" value="ATL58343.1"/>
    <property type="molecule type" value="Genomic_DNA"/>
</dbReference>
<protein>
    <recommendedName>
        <fullName evidence="10">NAD(P)H-quinone oxidoreductase subunit 4L, chloroplastic</fullName>
        <ecNumber evidence="10">7.1.1.-</ecNumber>
    </recommendedName>
    <alternativeName>
        <fullName evidence="10">NAD(P)H dehydrogenase subunit 4L</fullName>
    </alternativeName>
    <alternativeName>
        <fullName evidence="10">NADH-plastoquinone oxidoreductase subunit 4L</fullName>
    </alternativeName>
</protein>
<feature type="transmembrane region" description="Helical" evidence="10">
    <location>
        <begin position="64"/>
        <end position="87"/>
    </location>
</feature>
<accession>A0A291R798</accession>
<organism evidence="11">
    <name type="scientific">Azolla nilotica</name>
    <dbReference type="NCBI Taxonomy" id="336974"/>
    <lineage>
        <taxon>Eukaryota</taxon>
        <taxon>Viridiplantae</taxon>
        <taxon>Streptophyta</taxon>
        <taxon>Embryophyta</taxon>
        <taxon>Tracheophyta</taxon>
        <taxon>Polypodiopsida</taxon>
        <taxon>Polypodiidae</taxon>
        <taxon>Salviniales</taxon>
        <taxon>Salviniaceae</taxon>
        <taxon>Azolla</taxon>
    </lineage>
</organism>
<reference evidence="11" key="1">
    <citation type="submission" date="2017-05" db="EMBL/GenBank/DDBJ databases">
        <authorList>
            <person name="Song R."/>
            <person name="Chenine A.L."/>
            <person name="Ruprecht R.M."/>
        </authorList>
    </citation>
    <scope>NUCLEOTIDE SEQUENCE</scope>
</reference>
<dbReference type="GO" id="GO:0019684">
    <property type="term" value="P:photosynthesis, light reaction"/>
    <property type="evidence" value="ECO:0007669"/>
    <property type="project" value="UniProtKB-UniRule"/>
</dbReference>
<dbReference type="GO" id="GO:0030964">
    <property type="term" value="C:NADH dehydrogenase complex"/>
    <property type="evidence" value="ECO:0007669"/>
    <property type="project" value="TreeGrafter"/>
</dbReference>
<sequence>MIEHGLVLGAYPHCVGFFGLITSRNTVRALMCLESIFNAININFIAFSHLLFGDLKQQQTRGEIFCLFVIAVAAAEAAIGLALALVIRRNRRSTRIDQFDLLKW</sequence>
<evidence type="ECO:0000256" key="3">
    <source>
        <dbReference type="ARBA" id="ARBA00022448"/>
    </source>
</evidence>
<evidence type="ECO:0000256" key="5">
    <source>
        <dbReference type="ARBA" id="ARBA00022719"/>
    </source>
</evidence>
<dbReference type="Pfam" id="PF00420">
    <property type="entry name" value="Oxidored_q2"/>
    <property type="match status" value="1"/>
</dbReference>
<keyword evidence="11" id="KW-0150">Chloroplast</keyword>
<comment type="similarity">
    <text evidence="2 10">Belongs to the complex I subunit 4L family.</text>
</comment>
<gene>
    <name evidence="10" type="primary">ndhE</name>
</gene>
<evidence type="ECO:0000256" key="9">
    <source>
        <dbReference type="ARBA" id="ARBA00023136"/>
    </source>
</evidence>
<dbReference type="HAMAP" id="MF_01456">
    <property type="entry name" value="NDH1_NuoK"/>
    <property type="match status" value="1"/>
</dbReference>
<evidence type="ECO:0000256" key="1">
    <source>
        <dbReference type="ARBA" id="ARBA00004141"/>
    </source>
</evidence>
<dbReference type="PANTHER" id="PTHR11434">
    <property type="entry name" value="NADH-UBIQUINONE OXIDOREDUCTASE SUBUNIT ND4L"/>
    <property type="match status" value="1"/>
</dbReference>
<keyword evidence="4 10" id="KW-0812">Transmembrane</keyword>
<geneLocation type="chloroplast" evidence="11"/>
<dbReference type="InterPro" id="IPR039428">
    <property type="entry name" value="NUOK/Mnh_C1-like"/>
</dbReference>
<keyword evidence="10" id="KW-1278">Translocase</keyword>
<dbReference type="GO" id="GO:0016655">
    <property type="term" value="F:oxidoreductase activity, acting on NAD(P)H, quinone or similar compound as acceptor"/>
    <property type="evidence" value="ECO:0007669"/>
    <property type="project" value="UniProtKB-UniRule"/>
</dbReference>
<keyword evidence="6 10" id="KW-0521">NADP</keyword>